<sequence>MTTVFLPYALRKYADGAEQVEITARTLGELIKNLETTYPGVKRHLIVDGALKPGLSAIIGHTATRRGLLHKLEGDEEVHFIAAISGG</sequence>
<proteinExistence type="predicted"/>
<protein>
    <recommendedName>
        <fullName evidence="2">MoaD/ThiS family protein</fullName>
    </recommendedName>
</protein>
<dbReference type="InterPro" id="IPR012675">
    <property type="entry name" value="Beta-grasp_dom_sf"/>
</dbReference>
<evidence type="ECO:0008006" key="2">
    <source>
        <dbReference type="Google" id="ProtNLM"/>
    </source>
</evidence>
<dbReference type="AlphaFoldDB" id="A0A381N5V9"/>
<organism evidence="1">
    <name type="scientific">marine metagenome</name>
    <dbReference type="NCBI Taxonomy" id="408172"/>
    <lineage>
        <taxon>unclassified sequences</taxon>
        <taxon>metagenomes</taxon>
        <taxon>ecological metagenomes</taxon>
    </lineage>
</organism>
<dbReference type="SUPFAM" id="SSF54285">
    <property type="entry name" value="MoaD/ThiS"/>
    <property type="match status" value="1"/>
</dbReference>
<reference evidence="1" key="1">
    <citation type="submission" date="2018-05" db="EMBL/GenBank/DDBJ databases">
        <authorList>
            <person name="Lanie J.A."/>
            <person name="Ng W.-L."/>
            <person name="Kazmierczak K.M."/>
            <person name="Andrzejewski T.M."/>
            <person name="Davidsen T.M."/>
            <person name="Wayne K.J."/>
            <person name="Tettelin H."/>
            <person name="Glass J.I."/>
            <person name="Rusch D."/>
            <person name="Podicherti R."/>
            <person name="Tsui H.-C.T."/>
            <person name="Winkler M.E."/>
        </authorList>
    </citation>
    <scope>NUCLEOTIDE SEQUENCE</scope>
</reference>
<evidence type="ECO:0000313" key="1">
    <source>
        <dbReference type="EMBL" id="SUZ49991.1"/>
    </source>
</evidence>
<accession>A0A381N5V9</accession>
<dbReference type="Gene3D" id="3.10.20.30">
    <property type="match status" value="1"/>
</dbReference>
<gene>
    <name evidence="1" type="ORF">METZ01_LOCUS2845</name>
</gene>
<name>A0A381N5V9_9ZZZZ</name>
<dbReference type="EMBL" id="UINC01000146">
    <property type="protein sequence ID" value="SUZ49991.1"/>
    <property type="molecule type" value="Genomic_DNA"/>
</dbReference>
<dbReference type="InterPro" id="IPR016155">
    <property type="entry name" value="Mopterin_synth/thiamin_S_b"/>
</dbReference>
<dbReference type="CDD" id="cd17040">
    <property type="entry name" value="Ubl_MoaD_like"/>
    <property type="match status" value="1"/>
</dbReference>